<sequence>MDTESDPENVLMDWALLDRLVVGIGEVAEITGVSKRKLRYWQEKGVIEPVDDAEGATRRFDYLNIKKVLLVKELVDEGYRLDAAQEKVEERMRTLSEAFSKLAK</sequence>
<dbReference type="Pfam" id="PF13411">
    <property type="entry name" value="MerR_1"/>
    <property type="match status" value="1"/>
</dbReference>
<gene>
    <name evidence="6" type="ORF">CRI93_00050</name>
</gene>
<keyword evidence="7" id="KW-1185">Reference proteome</keyword>
<name>A0A2H3NQ11_9BACT</name>
<dbReference type="RefSeq" id="WP_098060562.1">
    <property type="nucleotide sequence ID" value="NZ_PDEP01000001.1"/>
</dbReference>
<keyword evidence="4" id="KW-0804">Transcription</keyword>
<dbReference type="PANTHER" id="PTHR30204:SF69">
    <property type="entry name" value="MERR-FAMILY TRANSCRIPTIONAL REGULATOR"/>
    <property type="match status" value="1"/>
</dbReference>
<dbReference type="OrthoDB" id="9810140at2"/>
<dbReference type="SMART" id="SM00422">
    <property type="entry name" value="HTH_MERR"/>
    <property type="match status" value="1"/>
</dbReference>
<dbReference type="AlphaFoldDB" id="A0A2H3NQ11"/>
<comment type="caution">
    <text evidence="6">The sequence shown here is derived from an EMBL/GenBank/DDBJ whole genome shotgun (WGS) entry which is preliminary data.</text>
</comment>
<dbReference type="InterPro" id="IPR000551">
    <property type="entry name" value="MerR-type_HTH_dom"/>
</dbReference>
<dbReference type="CDD" id="cd01105">
    <property type="entry name" value="HTH_GlnR-like"/>
    <property type="match status" value="1"/>
</dbReference>
<evidence type="ECO:0000256" key="4">
    <source>
        <dbReference type="ARBA" id="ARBA00023163"/>
    </source>
</evidence>
<keyword evidence="2" id="KW-0805">Transcription regulation</keyword>
<dbReference type="GO" id="GO:0003677">
    <property type="term" value="F:DNA binding"/>
    <property type="evidence" value="ECO:0007669"/>
    <property type="project" value="UniProtKB-KW"/>
</dbReference>
<dbReference type="EMBL" id="PDEP01000001">
    <property type="protein sequence ID" value="PEN09162.1"/>
    <property type="molecule type" value="Genomic_DNA"/>
</dbReference>
<evidence type="ECO:0000256" key="2">
    <source>
        <dbReference type="ARBA" id="ARBA00023015"/>
    </source>
</evidence>
<dbReference type="Proteomes" id="UP000221024">
    <property type="component" value="Unassembled WGS sequence"/>
</dbReference>
<feature type="domain" description="HTH merR-type" evidence="5">
    <location>
        <begin position="24"/>
        <end position="90"/>
    </location>
</feature>
<evidence type="ECO:0000313" key="7">
    <source>
        <dbReference type="Proteomes" id="UP000221024"/>
    </source>
</evidence>
<dbReference type="GO" id="GO:0003700">
    <property type="term" value="F:DNA-binding transcription factor activity"/>
    <property type="evidence" value="ECO:0007669"/>
    <property type="project" value="InterPro"/>
</dbReference>
<accession>A0A2H3NQ11</accession>
<evidence type="ECO:0000313" key="6">
    <source>
        <dbReference type="EMBL" id="PEN09162.1"/>
    </source>
</evidence>
<keyword evidence="1" id="KW-0678">Repressor</keyword>
<dbReference type="PROSITE" id="PS50937">
    <property type="entry name" value="HTH_MERR_2"/>
    <property type="match status" value="1"/>
</dbReference>
<evidence type="ECO:0000256" key="1">
    <source>
        <dbReference type="ARBA" id="ARBA00022491"/>
    </source>
</evidence>
<dbReference type="PROSITE" id="PS00552">
    <property type="entry name" value="HTH_MERR_1"/>
    <property type="match status" value="1"/>
</dbReference>
<dbReference type="InterPro" id="IPR047057">
    <property type="entry name" value="MerR_fam"/>
</dbReference>
<organism evidence="6 7">
    <name type="scientific">Longimonas halophila</name>
    <dbReference type="NCBI Taxonomy" id="1469170"/>
    <lineage>
        <taxon>Bacteria</taxon>
        <taxon>Pseudomonadati</taxon>
        <taxon>Rhodothermota</taxon>
        <taxon>Rhodothermia</taxon>
        <taxon>Rhodothermales</taxon>
        <taxon>Salisaetaceae</taxon>
        <taxon>Longimonas</taxon>
    </lineage>
</organism>
<dbReference type="PANTHER" id="PTHR30204">
    <property type="entry name" value="REDOX-CYCLING DRUG-SENSING TRANSCRIPTIONAL ACTIVATOR SOXR"/>
    <property type="match status" value="1"/>
</dbReference>
<reference evidence="6 7" key="1">
    <citation type="submission" date="2017-10" db="EMBL/GenBank/DDBJ databases">
        <title>Draft genome of Longimonas halophila.</title>
        <authorList>
            <person name="Goh K.M."/>
            <person name="Shamsir M.S."/>
            <person name="Lim S.W."/>
        </authorList>
    </citation>
    <scope>NUCLEOTIDE SEQUENCE [LARGE SCALE GENOMIC DNA]</scope>
    <source>
        <strain evidence="6 7">KCTC 42399</strain>
    </source>
</reference>
<dbReference type="Gene3D" id="1.10.1660.10">
    <property type="match status" value="1"/>
</dbReference>
<dbReference type="SUPFAM" id="SSF46955">
    <property type="entry name" value="Putative DNA-binding domain"/>
    <property type="match status" value="1"/>
</dbReference>
<evidence type="ECO:0000259" key="5">
    <source>
        <dbReference type="PROSITE" id="PS50937"/>
    </source>
</evidence>
<keyword evidence="3" id="KW-0238">DNA-binding</keyword>
<protein>
    <submittedName>
        <fullName evidence="6">MerR family transcriptional regulator</fullName>
    </submittedName>
</protein>
<dbReference type="InterPro" id="IPR009061">
    <property type="entry name" value="DNA-bd_dom_put_sf"/>
</dbReference>
<evidence type="ECO:0000256" key="3">
    <source>
        <dbReference type="ARBA" id="ARBA00023125"/>
    </source>
</evidence>
<proteinExistence type="predicted"/>
<dbReference type="PRINTS" id="PR00040">
    <property type="entry name" value="HTHMERR"/>
</dbReference>